<comment type="caution">
    <text evidence="9">The sequence shown here is derived from an EMBL/GenBank/DDBJ whole genome shotgun (WGS) entry which is preliminary data.</text>
</comment>
<dbReference type="PANTHER" id="PTHR47870:SF1">
    <property type="entry name" value="CYTOCHROME C-TYPE BIOGENESIS PROTEIN CCMH"/>
    <property type="match status" value="1"/>
</dbReference>
<evidence type="ECO:0000256" key="7">
    <source>
        <dbReference type="RuleBase" id="RU364112"/>
    </source>
</evidence>
<reference evidence="9 10" key="1">
    <citation type="submission" date="2022-11" db="EMBL/GenBank/DDBJ databases">
        <title>Spartinivicinus poritis sp. nov., isolated from scleractinian coral Porites lutea.</title>
        <authorList>
            <person name="Zhang G."/>
            <person name="Cai L."/>
            <person name="Wei Q."/>
        </authorList>
    </citation>
    <scope>NUCLEOTIDE SEQUENCE [LARGE SCALE GENOMIC DNA]</scope>
    <source>
        <strain evidence="9 10">A2-2</strain>
    </source>
</reference>
<gene>
    <name evidence="9" type="ORF">ORQ98_06125</name>
</gene>
<proteinExistence type="inferred from homology"/>
<keyword evidence="7" id="KW-0812">Transmembrane</keyword>
<evidence type="ECO:0000313" key="10">
    <source>
        <dbReference type="Proteomes" id="UP001528823"/>
    </source>
</evidence>
<dbReference type="InterPro" id="IPR051263">
    <property type="entry name" value="C-type_cytochrome_biogenesis"/>
</dbReference>
<evidence type="ECO:0000313" key="9">
    <source>
        <dbReference type="EMBL" id="MDE1461541.1"/>
    </source>
</evidence>
<evidence type="ECO:0000256" key="4">
    <source>
        <dbReference type="ARBA" id="ARBA00022729"/>
    </source>
</evidence>
<dbReference type="CDD" id="cd16378">
    <property type="entry name" value="CcmH_N"/>
    <property type="match status" value="1"/>
</dbReference>
<dbReference type="InterPro" id="IPR038297">
    <property type="entry name" value="CcmH/CycL/NrfF/Ccl2_sf"/>
</dbReference>
<evidence type="ECO:0000256" key="1">
    <source>
        <dbReference type="ARBA" id="ARBA00010342"/>
    </source>
</evidence>
<organism evidence="9 10">
    <name type="scientific">Spartinivicinus poritis</name>
    <dbReference type="NCBI Taxonomy" id="2994640"/>
    <lineage>
        <taxon>Bacteria</taxon>
        <taxon>Pseudomonadati</taxon>
        <taxon>Pseudomonadota</taxon>
        <taxon>Gammaproteobacteria</taxon>
        <taxon>Oceanospirillales</taxon>
        <taxon>Zooshikellaceae</taxon>
        <taxon>Spartinivicinus</taxon>
    </lineage>
</organism>
<comment type="similarity">
    <text evidence="1 7">Belongs to the CcmH/CycL/Ccl2/NrfF family.</text>
</comment>
<feature type="domain" description="CcmH/CycL/Ccl2/NrfF N-terminal" evidence="8">
    <location>
        <begin position="5"/>
        <end position="139"/>
    </location>
</feature>
<evidence type="ECO:0000256" key="3">
    <source>
        <dbReference type="ARBA" id="ARBA00022723"/>
    </source>
</evidence>
<accession>A0ABT5U5B0</accession>
<evidence type="ECO:0000256" key="2">
    <source>
        <dbReference type="ARBA" id="ARBA00022617"/>
    </source>
</evidence>
<evidence type="ECO:0000256" key="6">
    <source>
        <dbReference type="ARBA" id="ARBA00023004"/>
    </source>
</evidence>
<keyword evidence="10" id="KW-1185">Reference proteome</keyword>
<feature type="transmembrane region" description="Helical" evidence="7">
    <location>
        <begin position="93"/>
        <end position="114"/>
    </location>
</feature>
<keyword evidence="6 7" id="KW-0408">Iron</keyword>
<dbReference type="Gene3D" id="1.10.8.640">
    <property type="entry name" value="Cytochrome C biogenesis protein"/>
    <property type="match status" value="1"/>
</dbReference>
<keyword evidence="3 7" id="KW-0479">Metal-binding</keyword>
<name>A0ABT5U5B0_9GAMM</name>
<dbReference type="PANTHER" id="PTHR47870">
    <property type="entry name" value="CYTOCHROME C-TYPE BIOGENESIS PROTEIN CCMH"/>
    <property type="match status" value="1"/>
</dbReference>
<dbReference type="Pfam" id="PF03918">
    <property type="entry name" value="CcmH"/>
    <property type="match status" value="1"/>
</dbReference>
<evidence type="ECO:0000259" key="8">
    <source>
        <dbReference type="Pfam" id="PF03918"/>
    </source>
</evidence>
<dbReference type="InterPro" id="IPR005616">
    <property type="entry name" value="CcmH/CycL/Ccl2/NrfF_N"/>
</dbReference>
<keyword evidence="4 7" id="KW-0732">Signal</keyword>
<sequence length="148" mass="17133">MGWLSFSWAAIDTYPFKTDEQRQRFKQLTDELRCPKCQNQNIADSNAPIAKDFREEIYRQLLAGHSNQTIVDFMVARYGEFVLYRPTFSKKTWLLWIGPFILLVVGAGIFYRLIRKGQSSSTTASAPLSEAEQRQIEAIIHQHEETKS</sequence>
<keyword evidence="7" id="KW-1133">Transmembrane helix</keyword>
<protein>
    <recommendedName>
        <fullName evidence="7">Cytochrome c-type biogenesis protein</fullName>
    </recommendedName>
</protein>
<dbReference type="EMBL" id="JAPMOU010000005">
    <property type="protein sequence ID" value="MDE1461541.1"/>
    <property type="molecule type" value="Genomic_DNA"/>
</dbReference>
<keyword evidence="5" id="KW-0201">Cytochrome c-type biogenesis</keyword>
<keyword evidence="2 7" id="KW-0349">Heme</keyword>
<comment type="function">
    <text evidence="7">Possible subunit of a heme lyase.</text>
</comment>
<evidence type="ECO:0000256" key="5">
    <source>
        <dbReference type="ARBA" id="ARBA00022748"/>
    </source>
</evidence>
<keyword evidence="7" id="KW-0472">Membrane</keyword>
<dbReference type="Proteomes" id="UP001528823">
    <property type="component" value="Unassembled WGS sequence"/>
</dbReference>